<protein>
    <recommendedName>
        <fullName evidence="2">EF-hand domain-containing protein</fullName>
    </recommendedName>
</protein>
<evidence type="ECO:0008006" key="2">
    <source>
        <dbReference type="Google" id="ProtNLM"/>
    </source>
</evidence>
<evidence type="ECO:0000313" key="1">
    <source>
        <dbReference type="EMBL" id="SUZ51330.1"/>
    </source>
</evidence>
<organism evidence="1">
    <name type="scientific">marine metagenome</name>
    <dbReference type="NCBI Taxonomy" id="408172"/>
    <lineage>
        <taxon>unclassified sequences</taxon>
        <taxon>metagenomes</taxon>
        <taxon>ecological metagenomes</taxon>
    </lineage>
</organism>
<accession>A0A381N9P2</accession>
<proteinExistence type="predicted"/>
<dbReference type="InterPro" id="IPR018247">
    <property type="entry name" value="EF_Hand_1_Ca_BS"/>
</dbReference>
<name>A0A381N9P2_9ZZZZ</name>
<sequence length="551" mass="61242">MNREGANGNFTEGLSMIIFRSTAILLVFMITSFSRAQESRSVQGAFGTVTIDGKMWNQIALRPIVPVWKFAVALDLVVYFDQDGNIHKDEWDFSNPEATKNTIIDKIYYIRYGLKQDPLYFKVGSLDRVDMGYGILVNAYSNAIQYPQVRKVGLDYKVKTKVGTFEGFVNDFKENIGLTGLRLKSPILRSLPVALSFVIDRNQYLGLRDKDNDGVPDIVDAFPINPSYAIDSDGDGLADSSPDELDRDGDGYLDAGDINDIHAWWDDLGNTVGVDFSNESHYDSLPDGSIDLDPDPLNVNKNPDPIGAIALDIGYPVITQEKLSVKLYAQAAKMLGETVHPKKGNGNIALGTGLVPLGVVTIFGPAQLNLEYRMIPKGQFEFGYWNRSYQIERATFSNVDSLGMQVRTKEQGLGRYGRQSGYFASLTLNLGSILRAGAAYQDLTGEIWNSDLVEYEENKNKNFLASISLVKPISKIKSARWFYQQQNVPNPFKFEPSESTVMGYRVAIGLGSGMVLNYTFQRTYRDLDGDGKVDGPGETINVTMIETSFTF</sequence>
<reference evidence="1" key="1">
    <citation type="submission" date="2018-05" db="EMBL/GenBank/DDBJ databases">
        <authorList>
            <person name="Lanie J.A."/>
            <person name="Ng W.-L."/>
            <person name="Kazmierczak K.M."/>
            <person name="Andrzejewski T.M."/>
            <person name="Davidsen T.M."/>
            <person name="Wayne K.J."/>
            <person name="Tettelin H."/>
            <person name="Glass J.I."/>
            <person name="Rusch D."/>
            <person name="Podicherti R."/>
            <person name="Tsui H.-C.T."/>
            <person name="Winkler M.E."/>
        </authorList>
    </citation>
    <scope>NUCLEOTIDE SEQUENCE</scope>
</reference>
<dbReference type="AlphaFoldDB" id="A0A381N9P2"/>
<dbReference type="EMBL" id="UINC01000219">
    <property type="protein sequence ID" value="SUZ51330.1"/>
    <property type="molecule type" value="Genomic_DNA"/>
</dbReference>
<gene>
    <name evidence="1" type="ORF">METZ01_LOCUS4184</name>
</gene>
<dbReference type="PROSITE" id="PS00018">
    <property type="entry name" value="EF_HAND_1"/>
    <property type="match status" value="1"/>
</dbReference>